<feature type="domain" description="GST N-terminal" evidence="1">
    <location>
        <begin position="1"/>
        <end position="80"/>
    </location>
</feature>
<evidence type="ECO:0000259" key="1">
    <source>
        <dbReference type="PROSITE" id="PS50404"/>
    </source>
</evidence>
<dbReference type="Proteomes" id="UP000663570">
    <property type="component" value="Chromosome"/>
</dbReference>
<dbReference type="PROSITE" id="PS50405">
    <property type="entry name" value="GST_CTER"/>
    <property type="match status" value="1"/>
</dbReference>
<evidence type="ECO:0000313" key="4">
    <source>
        <dbReference type="Proteomes" id="UP000663570"/>
    </source>
</evidence>
<dbReference type="PANTHER" id="PTHR44051:SF21">
    <property type="entry name" value="GLUTATHIONE S-TRANSFERASE FAMILY PROTEIN"/>
    <property type="match status" value="1"/>
</dbReference>
<proteinExistence type="predicted"/>
<dbReference type="RefSeq" id="WP_206253741.1">
    <property type="nucleotide sequence ID" value="NZ_CP071060.1"/>
</dbReference>
<gene>
    <name evidence="3" type="ORF">JY500_15665</name>
</gene>
<dbReference type="InterPro" id="IPR004045">
    <property type="entry name" value="Glutathione_S-Trfase_N"/>
</dbReference>
<keyword evidence="4" id="KW-1185">Reference proteome</keyword>
<dbReference type="Gene3D" id="1.20.1050.10">
    <property type="match status" value="1"/>
</dbReference>
<reference evidence="3 4" key="1">
    <citation type="submission" date="2021-02" db="EMBL/GenBank/DDBJ databases">
        <title>Niveibacterium changnyeongensis HC41.</title>
        <authorList>
            <person name="Kang M."/>
        </authorList>
    </citation>
    <scope>NUCLEOTIDE SEQUENCE [LARGE SCALE GENOMIC DNA]</scope>
    <source>
        <strain evidence="3 4">HC41</strain>
    </source>
</reference>
<dbReference type="Pfam" id="PF00043">
    <property type="entry name" value="GST_C"/>
    <property type="match status" value="1"/>
</dbReference>
<dbReference type="Pfam" id="PF13409">
    <property type="entry name" value="GST_N_2"/>
    <property type="match status" value="1"/>
</dbReference>
<accession>A0ABX7M2A8</accession>
<dbReference type="CDD" id="cd03188">
    <property type="entry name" value="GST_C_Beta"/>
    <property type="match status" value="1"/>
</dbReference>
<name>A0ABX7M2A8_9RHOO</name>
<dbReference type="EMBL" id="CP071060">
    <property type="protein sequence ID" value="QSI75905.1"/>
    <property type="molecule type" value="Genomic_DNA"/>
</dbReference>
<protein>
    <submittedName>
        <fullName evidence="3">Glutathione S-transferase family protein</fullName>
    </submittedName>
</protein>
<sequence>MIELHYYPSNASLAPHMLLEEMGLPYALRLVDREHGAHKSPEYLKLNPNGLIPVLVDGDLVLYETAAICLHLVDTHPGAGLAPALGTAQRAHFYKWMSWLTNTLQATLMIYYYPERWADAPDAVAQVQAHAEARIGEQLNLLDAEFARHGGDWLLGDRISAADFFALMLCRWTRGFARPARSLPHLGPFIASMLARPAVVRTFEQEALPQPWA</sequence>
<dbReference type="SUPFAM" id="SSF47616">
    <property type="entry name" value="GST C-terminal domain-like"/>
    <property type="match status" value="1"/>
</dbReference>
<evidence type="ECO:0000313" key="3">
    <source>
        <dbReference type="EMBL" id="QSI75905.1"/>
    </source>
</evidence>
<dbReference type="InterPro" id="IPR040079">
    <property type="entry name" value="Glutathione_S-Trfase"/>
</dbReference>
<dbReference type="InterPro" id="IPR036249">
    <property type="entry name" value="Thioredoxin-like_sf"/>
</dbReference>
<dbReference type="CDD" id="cd03057">
    <property type="entry name" value="GST_N_Beta"/>
    <property type="match status" value="1"/>
</dbReference>
<dbReference type="InterPro" id="IPR036282">
    <property type="entry name" value="Glutathione-S-Trfase_C_sf"/>
</dbReference>
<dbReference type="PANTHER" id="PTHR44051">
    <property type="entry name" value="GLUTATHIONE S-TRANSFERASE-RELATED"/>
    <property type="match status" value="1"/>
</dbReference>
<dbReference type="SUPFAM" id="SSF52833">
    <property type="entry name" value="Thioredoxin-like"/>
    <property type="match status" value="1"/>
</dbReference>
<evidence type="ECO:0000259" key="2">
    <source>
        <dbReference type="PROSITE" id="PS50405"/>
    </source>
</evidence>
<dbReference type="SFLD" id="SFLDS00019">
    <property type="entry name" value="Glutathione_Transferase_(cytos"/>
    <property type="match status" value="1"/>
</dbReference>
<dbReference type="InterPro" id="IPR010987">
    <property type="entry name" value="Glutathione-S-Trfase_C-like"/>
</dbReference>
<dbReference type="InterPro" id="IPR004046">
    <property type="entry name" value="GST_C"/>
</dbReference>
<dbReference type="SFLD" id="SFLDG00358">
    <property type="entry name" value="Main_(cytGST)"/>
    <property type="match status" value="1"/>
</dbReference>
<organism evidence="3 4">
    <name type="scientific">Niveibacterium microcysteis</name>
    <dbReference type="NCBI Taxonomy" id="2811415"/>
    <lineage>
        <taxon>Bacteria</taxon>
        <taxon>Pseudomonadati</taxon>
        <taxon>Pseudomonadota</taxon>
        <taxon>Betaproteobacteria</taxon>
        <taxon>Rhodocyclales</taxon>
        <taxon>Rhodocyclaceae</taxon>
        <taxon>Niveibacterium</taxon>
    </lineage>
</organism>
<dbReference type="SFLD" id="SFLDG01150">
    <property type="entry name" value="Main.1:_Beta-like"/>
    <property type="match status" value="1"/>
</dbReference>
<feature type="domain" description="GST C-terminal" evidence="2">
    <location>
        <begin position="86"/>
        <end position="213"/>
    </location>
</feature>
<dbReference type="PROSITE" id="PS50404">
    <property type="entry name" value="GST_NTER"/>
    <property type="match status" value="1"/>
</dbReference>
<dbReference type="Gene3D" id="3.40.30.10">
    <property type="entry name" value="Glutaredoxin"/>
    <property type="match status" value="1"/>
</dbReference>